<name>A0A5B7J5A6_PORTR</name>
<dbReference type="Proteomes" id="UP000324222">
    <property type="component" value="Unassembled WGS sequence"/>
</dbReference>
<dbReference type="AlphaFoldDB" id="A0A5B7J5A6"/>
<proteinExistence type="predicted"/>
<gene>
    <name evidence="2" type="ORF">E2C01_084059</name>
</gene>
<organism evidence="2 3">
    <name type="scientific">Portunus trituberculatus</name>
    <name type="common">Swimming crab</name>
    <name type="synonym">Neptunus trituberculatus</name>
    <dbReference type="NCBI Taxonomy" id="210409"/>
    <lineage>
        <taxon>Eukaryota</taxon>
        <taxon>Metazoa</taxon>
        <taxon>Ecdysozoa</taxon>
        <taxon>Arthropoda</taxon>
        <taxon>Crustacea</taxon>
        <taxon>Multicrustacea</taxon>
        <taxon>Malacostraca</taxon>
        <taxon>Eumalacostraca</taxon>
        <taxon>Eucarida</taxon>
        <taxon>Decapoda</taxon>
        <taxon>Pleocyemata</taxon>
        <taxon>Brachyura</taxon>
        <taxon>Eubrachyura</taxon>
        <taxon>Portunoidea</taxon>
        <taxon>Portunidae</taxon>
        <taxon>Portuninae</taxon>
        <taxon>Portunus</taxon>
    </lineage>
</organism>
<keyword evidence="3" id="KW-1185">Reference proteome</keyword>
<dbReference type="OrthoDB" id="5418055at2759"/>
<accession>A0A5B7J5A6</accession>
<dbReference type="EMBL" id="VSRR010079985">
    <property type="protein sequence ID" value="MPC89126.1"/>
    <property type="molecule type" value="Genomic_DNA"/>
</dbReference>
<evidence type="ECO:0000313" key="3">
    <source>
        <dbReference type="Proteomes" id="UP000324222"/>
    </source>
</evidence>
<feature type="region of interest" description="Disordered" evidence="1">
    <location>
        <begin position="55"/>
        <end position="80"/>
    </location>
</feature>
<evidence type="ECO:0000313" key="2">
    <source>
        <dbReference type="EMBL" id="MPC89126.1"/>
    </source>
</evidence>
<comment type="caution">
    <text evidence="2">The sequence shown here is derived from an EMBL/GenBank/DDBJ whole genome shotgun (WGS) entry which is preliminary data.</text>
</comment>
<feature type="compositionally biased region" description="Gly residues" evidence="1">
    <location>
        <begin position="71"/>
        <end position="80"/>
    </location>
</feature>
<reference evidence="2 3" key="1">
    <citation type="submission" date="2019-05" db="EMBL/GenBank/DDBJ databases">
        <title>Another draft genome of Portunus trituberculatus and its Hox gene families provides insights of decapod evolution.</title>
        <authorList>
            <person name="Jeong J.-H."/>
            <person name="Song I."/>
            <person name="Kim S."/>
            <person name="Choi T."/>
            <person name="Kim D."/>
            <person name="Ryu S."/>
            <person name="Kim W."/>
        </authorList>
    </citation>
    <scope>NUCLEOTIDE SEQUENCE [LARGE SCALE GENOMIC DNA]</scope>
    <source>
        <tissue evidence="2">Muscle</tissue>
    </source>
</reference>
<evidence type="ECO:0000256" key="1">
    <source>
        <dbReference type="SAM" id="MobiDB-lite"/>
    </source>
</evidence>
<protein>
    <submittedName>
        <fullName evidence="2">Uncharacterized protein</fullName>
    </submittedName>
</protein>
<sequence>MLTVQCVGRFKTQGFNQYRNNCQLSYQDGSSDFDFHSDLDFDFYEKDYNSRNCHTSESLTVEETPDHSRDQGGGGGYYGGGRDGKPPTLCIVKGCCLCCPSPDVCLIPSVQ</sequence>